<comment type="subcellular location">
    <subcellularLocation>
        <location evidence="1">Cell membrane</location>
        <topology evidence="1">Multi-pass membrane protein</topology>
    </subcellularLocation>
</comment>
<keyword evidence="10" id="KW-1185">Reference proteome</keyword>
<feature type="transmembrane region" description="Helical" evidence="8">
    <location>
        <begin position="203"/>
        <end position="221"/>
    </location>
</feature>
<dbReference type="GO" id="GO:0009103">
    <property type="term" value="P:lipopolysaccharide biosynthetic process"/>
    <property type="evidence" value="ECO:0007669"/>
    <property type="project" value="TreeGrafter"/>
</dbReference>
<feature type="transmembrane region" description="Helical" evidence="8">
    <location>
        <begin position="71"/>
        <end position="90"/>
    </location>
</feature>
<dbReference type="Proteomes" id="UP000321287">
    <property type="component" value="Unassembled WGS sequence"/>
</dbReference>
<reference evidence="9 10" key="1">
    <citation type="submission" date="2019-07" db="EMBL/GenBank/DDBJ databases">
        <title>Whole genome shotgun sequence of Asaia bogorensis NBRC 16594.</title>
        <authorList>
            <person name="Hosoyama A."/>
            <person name="Uohara A."/>
            <person name="Ohji S."/>
            <person name="Ichikawa N."/>
        </authorList>
    </citation>
    <scope>NUCLEOTIDE SEQUENCE [LARGE SCALE GENOMIC DNA]</scope>
    <source>
        <strain evidence="9 10">NBRC 16594</strain>
    </source>
</reference>
<evidence type="ECO:0000256" key="6">
    <source>
        <dbReference type="ARBA" id="ARBA00023136"/>
    </source>
</evidence>
<organism evidence="9 10">
    <name type="scientific">Asaia bogorensis NBRC 16594</name>
    <dbReference type="NCBI Taxonomy" id="1231624"/>
    <lineage>
        <taxon>Bacteria</taxon>
        <taxon>Pseudomonadati</taxon>
        <taxon>Pseudomonadota</taxon>
        <taxon>Alphaproteobacteria</taxon>
        <taxon>Acetobacterales</taxon>
        <taxon>Acetobacteraceae</taxon>
        <taxon>Asaia</taxon>
    </lineage>
</organism>
<comment type="caution">
    <text evidence="9">The sequence shown here is derived from an EMBL/GenBank/DDBJ whole genome shotgun (WGS) entry which is preliminary data.</text>
</comment>
<feature type="binding site" evidence="7">
    <location>
        <position position="172"/>
    </location>
    <ligand>
        <name>Mg(2+)</name>
        <dbReference type="ChEBI" id="CHEBI:18420"/>
    </ligand>
</feature>
<dbReference type="GO" id="GO:0044038">
    <property type="term" value="P:cell wall macromolecule biosynthetic process"/>
    <property type="evidence" value="ECO:0007669"/>
    <property type="project" value="TreeGrafter"/>
</dbReference>
<keyword evidence="6 8" id="KW-0472">Membrane</keyword>
<dbReference type="GO" id="GO:0071555">
    <property type="term" value="P:cell wall organization"/>
    <property type="evidence" value="ECO:0007669"/>
    <property type="project" value="TreeGrafter"/>
</dbReference>
<dbReference type="GO" id="GO:0046872">
    <property type="term" value="F:metal ion binding"/>
    <property type="evidence" value="ECO:0007669"/>
    <property type="project" value="UniProtKB-KW"/>
</dbReference>
<dbReference type="EMBL" id="BJVS01000001">
    <property type="protein sequence ID" value="GEL52565.1"/>
    <property type="molecule type" value="Genomic_DNA"/>
</dbReference>
<feature type="transmembrane region" description="Helical" evidence="8">
    <location>
        <begin position="177"/>
        <end position="197"/>
    </location>
</feature>
<name>A0AAN4R1K4_9PROT</name>
<dbReference type="Pfam" id="PF00953">
    <property type="entry name" value="Glycos_transf_4"/>
    <property type="match status" value="1"/>
</dbReference>
<keyword evidence="5 8" id="KW-1133">Transmembrane helix</keyword>
<proteinExistence type="predicted"/>
<evidence type="ECO:0000256" key="2">
    <source>
        <dbReference type="ARBA" id="ARBA00022475"/>
    </source>
</evidence>
<evidence type="ECO:0000256" key="4">
    <source>
        <dbReference type="ARBA" id="ARBA00022692"/>
    </source>
</evidence>
<dbReference type="PANTHER" id="PTHR22926">
    <property type="entry name" value="PHOSPHO-N-ACETYLMURAMOYL-PENTAPEPTIDE-TRANSFERASE"/>
    <property type="match status" value="1"/>
</dbReference>
<evidence type="ECO:0000313" key="10">
    <source>
        <dbReference type="Proteomes" id="UP000321287"/>
    </source>
</evidence>
<keyword evidence="7" id="KW-0460">Magnesium</keyword>
<dbReference type="RefSeq" id="WP_062164822.1">
    <property type="nucleotide sequence ID" value="NZ_AP014690.1"/>
</dbReference>
<dbReference type="GO" id="GO:0005886">
    <property type="term" value="C:plasma membrane"/>
    <property type="evidence" value="ECO:0007669"/>
    <property type="project" value="UniProtKB-SubCell"/>
</dbReference>
<keyword evidence="4 8" id="KW-0812">Transmembrane</keyword>
<feature type="transmembrane region" description="Helical" evidence="8">
    <location>
        <begin position="145"/>
        <end position="165"/>
    </location>
</feature>
<keyword evidence="7" id="KW-0479">Metal-binding</keyword>
<evidence type="ECO:0000256" key="1">
    <source>
        <dbReference type="ARBA" id="ARBA00004651"/>
    </source>
</evidence>
<evidence type="ECO:0000256" key="8">
    <source>
        <dbReference type="SAM" id="Phobius"/>
    </source>
</evidence>
<evidence type="ECO:0000256" key="3">
    <source>
        <dbReference type="ARBA" id="ARBA00022679"/>
    </source>
</evidence>
<keyword evidence="3" id="KW-0808">Transferase</keyword>
<evidence type="ECO:0000256" key="7">
    <source>
        <dbReference type="PIRSR" id="PIRSR600715-1"/>
    </source>
</evidence>
<dbReference type="GO" id="GO:0016780">
    <property type="term" value="F:phosphotransferase activity, for other substituted phosphate groups"/>
    <property type="evidence" value="ECO:0007669"/>
    <property type="project" value="InterPro"/>
</dbReference>
<dbReference type="AlphaFoldDB" id="A0AAN4R1K4"/>
<dbReference type="GeneID" id="78226784"/>
<sequence length="357" mass="37478">MMIPLILCCAATACISAALVVYMIRVGVMDMPGHRSSHTRPTPKGGGIGIITGFLLVFPLSQLWTQGDLPGPALLLPLLAVALLAFFSWLDDIHSYRASLKLGVQGIAALMTLAGVALTSLPGSGSSVIGDVISGRSALPYIPDYLAPGWVIVALAIGIGFLWLVFTTNALNFIDGLNGLASGVMAITALALTLLFSHAGRPGFTHAALLLAVALLVFLPFNFPKARIFMGDVGSQGAGLTLAWLGIEAACTTPCPLIVPFMLGGVLYDVAFTLIRRAIAGDPLAQAHRSHLYQLAARSGVSPTLVSLLHWAFALWGAAVAVTPLPIAAQLILVLAPQLIWTGFTLHRARAHDLGKW</sequence>
<feature type="transmembrane region" description="Helical" evidence="8">
    <location>
        <begin position="45"/>
        <end position="65"/>
    </location>
</feature>
<accession>A0AAN4R1K4</accession>
<protein>
    <submittedName>
        <fullName evidence="9">Glycosyltransferase WbpL</fullName>
    </submittedName>
</protein>
<keyword evidence="2" id="KW-1003">Cell membrane</keyword>
<dbReference type="PANTHER" id="PTHR22926:SF3">
    <property type="entry name" value="UNDECAPRENYL-PHOSPHATE ALPHA-N-ACETYLGLUCOSAMINYL 1-PHOSPHATE TRANSFERASE"/>
    <property type="match status" value="1"/>
</dbReference>
<dbReference type="InterPro" id="IPR000715">
    <property type="entry name" value="Glycosyl_transferase_4"/>
</dbReference>
<feature type="transmembrane region" description="Helical" evidence="8">
    <location>
        <begin position="102"/>
        <end position="125"/>
    </location>
</feature>
<gene>
    <name evidence="9" type="primary">wbpL</name>
    <name evidence="9" type="ORF">ABO01nite_05720</name>
</gene>
<comment type="cofactor">
    <cofactor evidence="7">
        <name>Mg(2+)</name>
        <dbReference type="ChEBI" id="CHEBI:18420"/>
    </cofactor>
</comment>
<evidence type="ECO:0000256" key="5">
    <source>
        <dbReference type="ARBA" id="ARBA00022989"/>
    </source>
</evidence>
<feature type="transmembrane region" description="Helical" evidence="8">
    <location>
        <begin position="6"/>
        <end position="24"/>
    </location>
</feature>
<feature type="binding site" evidence="7">
    <location>
        <position position="232"/>
    </location>
    <ligand>
        <name>Mg(2+)</name>
        <dbReference type="ChEBI" id="CHEBI:18420"/>
    </ligand>
</feature>
<evidence type="ECO:0000313" key="9">
    <source>
        <dbReference type="EMBL" id="GEL52565.1"/>
    </source>
</evidence>